<proteinExistence type="predicted"/>
<organism evidence="1 2">
    <name type="scientific">Glossina palpalis gambiensis</name>
    <dbReference type="NCBI Taxonomy" id="67801"/>
    <lineage>
        <taxon>Eukaryota</taxon>
        <taxon>Metazoa</taxon>
        <taxon>Ecdysozoa</taxon>
        <taxon>Arthropoda</taxon>
        <taxon>Hexapoda</taxon>
        <taxon>Insecta</taxon>
        <taxon>Pterygota</taxon>
        <taxon>Neoptera</taxon>
        <taxon>Endopterygota</taxon>
        <taxon>Diptera</taxon>
        <taxon>Brachycera</taxon>
        <taxon>Muscomorpha</taxon>
        <taxon>Hippoboscoidea</taxon>
        <taxon>Glossinidae</taxon>
        <taxon>Glossina</taxon>
    </lineage>
</organism>
<dbReference type="PANTHER" id="PTHR21112:SF0">
    <property type="entry name" value="CHEMOSENSORY PROTEIN A 29A-RELATED"/>
    <property type="match status" value="1"/>
</dbReference>
<sequence length="216" mass="24996">MHNLMAITRGFDYCTPIHRLMCRTNHDENEVQHESHVRVTLIGSGNARTLHAFNKTWTMQLVSLEWNTTDDEMVELDLKVEQINRTSFAFSGTVDVRFEISENTMGECKIYYSASGNLDSYRMLPYGGSGKIFDIIDSYYHQACKSFAKCSNFPLIKTKARDYKYRQLYTFDKCTFSNDAAPNYLPDGYYKVVTQLTGETYWSIATLFEVEPILKK</sequence>
<evidence type="ECO:0000313" key="1">
    <source>
        <dbReference type="EnsemblMetazoa" id="GPPI019896-PA"/>
    </source>
</evidence>
<dbReference type="PANTHER" id="PTHR21112">
    <property type="entry name" value="CHEMOSENSORY PROTEIN A 29A-RELATED"/>
    <property type="match status" value="1"/>
</dbReference>
<dbReference type="VEuPathDB" id="VectorBase:GPPI019896"/>
<dbReference type="Proteomes" id="UP000092460">
    <property type="component" value="Unassembled WGS sequence"/>
</dbReference>
<keyword evidence="2" id="KW-1185">Reference proteome</keyword>
<evidence type="ECO:0000313" key="2">
    <source>
        <dbReference type="Proteomes" id="UP000092460"/>
    </source>
</evidence>
<dbReference type="EnsemblMetazoa" id="GPPI019896-RA">
    <property type="protein sequence ID" value="GPPI019896-PA"/>
    <property type="gene ID" value="GPPI019896"/>
</dbReference>
<accession>A0A1B0B5U7</accession>
<reference evidence="1" key="2">
    <citation type="submission" date="2020-05" db="UniProtKB">
        <authorList>
            <consortium name="EnsemblMetazoa"/>
        </authorList>
    </citation>
    <scope>IDENTIFICATION</scope>
    <source>
        <strain evidence="1">IAEA</strain>
    </source>
</reference>
<reference evidence="2" key="1">
    <citation type="submission" date="2015-01" db="EMBL/GenBank/DDBJ databases">
        <authorList>
            <person name="Aksoy S."/>
            <person name="Warren W."/>
            <person name="Wilson R.K."/>
        </authorList>
    </citation>
    <scope>NUCLEOTIDE SEQUENCE [LARGE SCALE GENOMIC DNA]</scope>
    <source>
        <strain evidence="2">IAEA</strain>
    </source>
</reference>
<dbReference type="AlphaFoldDB" id="A0A1B0B5U7"/>
<protein>
    <submittedName>
        <fullName evidence="1">Uncharacterized protein</fullName>
    </submittedName>
</protein>
<name>A0A1B0B5U7_9MUSC</name>
<dbReference type="EMBL" id="JXJN01008878">
    <property type="status" value="NOT_ANNOTATED_CDS"/>
    <property type="molecule type" value="Genomic_DNA"/>
</dbReference>